<feature type="compositionally biased region" description="Polar residues" evidence="5">
    <location>
        <begin position="114"/>
        <end position="130"/>
    </location>
</feature>
<keyword evidence="4 6" id="KW-0472">Membrane</keyword>
<keyword evidence="8" id="KW-1185">Reference proteome</keyword>
<dbReference type="GO" id="GO:0043007">
    <property type="term" value="P:maintenance of rDNA"/>
    <property type="evidence" value="ECO:0007669"/>
    <property type="project" value="TreeGrafter"/>
</dbReference>
<feature type="region of interest" description="Disordered" evidence="5">
    <location>
        <begin position="161"/>
        <end position="181"/>
    </location>
</feature>
<feature type="transmembrane region" description="Helical" evidence="6">
    <location>
        <begin position="382"/>
        <end position="400"/>
    </location>
</feature>
<dbReference type="GO" id="GO:0007096">
    <property type="term" value="P:regulation of exit from mitosis"/>
    <property type="evidence" value="ECO:0007669"/>
    <property type="project" value="TreeGrafter"/>
</dbReference>
<dbReference type="OMA" id="WDEYHEE"/>
<evidence type="ECO:0000256" key="4">
    <source>
        <dbReference type="ARBA" id="ARBA00023136"/>
    </source>
</evidence>
<dbReference type="KEGG" id="dfa:DFA_08083"/>
<dbReference type="GO" id="GO:0012505">
    <property type="term" value="C:endomembrane system"/>
    <property type="evidence" value="ECO:0007669"/>
    <property type="project" value="UniProtKB-SubCell"/>
</dbReference>
<dbReference type="GeneID" id="14869266"/>
<evidence type="ECO:0000313" key="7">
    <source>
        <dbReference type="EMBL" id="EGG17101.1"/>
    </source>
</evidence>
<organism evidence="7 8">
    <name type="scientific">Cavenderia fasciculata</name>
    <name type="common">Slime mold</name>
    <name type="synonym">Dictyostelium fasciculatum</name>
    <dbReference type="NCBI Taxonomy" id="261658"/>
    <lineage>
        <taxon>Eukaryota</taxon>
        <taxon>Amoebozoa</taxon>
        <taxon>Evosea</taxon>
        <taxon>Eumycetozoa</taxon>
        <taxon>Dictyostelia</taxon>
        <taxon>Acytosteliales</taxon>
        <taxon>Cavenderiaceae</taxon>
        <taxon>Cavenderia</taxon>
    </lineage>
</organism>
<evidence type="ECO:0000256" key="6">
    <source>
        <dbReference type="SAM" id="Phobius"/>
    </source>
</evidence>
<accession>F4Q4Z5</accession>
<name>F4Q4Z5_CACFS</name>
<evidence type="ECO:0000256" key="1">
    <source>
        <dbReference type="ARBA" id="ARBA00004127"/>
    </source>
</evidence>
<comment type="subcellular location">
    <subcellularLocation>
        <location evidence="1">Endomembrane system</location>
        <topology evidence="1">Multi-pass membrane protein</topology>
    </subcellularLocation>
</comment>
<feature type="compositionally biased region" description="Low complexity" evidence="5">
    <location>
        <begin position="87"/>
        <end position="109"/>
    </location>
</feature>
<keyword evidence="2 6" id="KW-0812">Transmembrane</keyword>
<evidence type="ECO:0000256" key="5">
    <source>
        <dbReference type="SAM" id="MobiDB-lite"/>
    </source>
</evidence>
<gene>
    <name evidence="7" type="ORF">DFA_08083</name>
</gene>
<protein>
    <submittedName>
        <fullName evidence="7">Transmembrane protein</fullName>
    </submittedName>
</protein>
<sequence>MNNSKEGLFTLQSEQQQQHQPSSVLKKRVSLYTPPTPSNMFTSRRSSVQPTPSSSVSSLTSSSSTSSSSFSHIPIYQKLNANLNTIQSQSTTPTNNNNNNNIMNQLNSIPITPISKNPMNNNKSIGTNTGTIKEETITPISMPKSIRKSVTMSAVKTIHSYPKSPSIASAEKTPLYDDDDADDSAHNLSSASFLNYSTNERMNGMDEDMNNVSAESIYYSNSTASTPARIRQKSPFRKIKDTISYPIDKYFELHQEFILFTNSPLFKLIIFGFCGFLNFLLLLVSLDFLSKMICGTLLLLVSVINCLFFTYSTKTVQLFRYKGKIDNPNMYVDSITTPYGSTDNIVLIDVWNPHFVSSTIVTYFSPLQVLIMIMSGQELDKFIVLLLISILLIFGIHFILKMYDQKLKDEKVVFSQVCSEYNHFYKPTPVTRSIGVQAPY</sequence>
<dbReference type="RefSeq" id="XP_004355585.1">
    <property type="nucleotide sequence ID" value="XM_004355532.1"/>
</dbReference>
<evidence type="ECO:0000313" key="8">
    <source>
        <dbReference type="Proteomes" id="UP000007797"/>
    </source>
</evidence>
<dbReference type="PANTHER" id="PTHR28293">
    <property type="entry name" value="NUCLEAR RIM PROTEIN 1"/>
    <property type="match status" value="1"/>
</dbReference>
<dbReference type="InterPro" id="IPR018819">
    <property type="entry name" value="Nur1/Mug154"/>
</dbReference>
<keyword evidence="3 6" id="KW-1133">Transmembrane helix</keyword>
<dbReference type="OrthoDB" id="20699at2759"/>
<feature type="compositionally biased region" description="Low complexity" evidence="5">
    <location>
        <begin position="42"/>
        <end position="70"/>
    </location>
</feature>
<dbReference type="EMBL" id="GL883021">
    <property type="protein sequence ID" value="EGG17101.1"/>
    <property type="molecule type" value="Genomic_DNA"/>
</dbReference>
<dbReference type="Proteomes" id="UP000007797">
    <property type="component" value="Unassembled WGS sequence"/>
</dbReference>
<reference evidence="8" key="1">
    <citation type="journal article" date="2011" name="Genome Res.">
        <title>Phylogeny-wide analysis of social amoeba genomes highlights ancient origins for complex intercellular communication.</title>
        <authorList>
            <person name="Heidel A.J."/>
            <person name="Lawal H.M."/>
            <person name="Felder M."/>
            <person name="Schilde C."/>
            <person name="Helps N.R."/>
            <person name="Tunggal B."/>
            <person name="Rivero F."/>
            <person name="John U."/>
            <person name="Schleicher M."/>
            <person name="Eichinger L."/>
            <person name="Platzer M."/>
            <person name="Noegel A.A."/>
            <person name="Schaap P."/>
            <person name="Gloeckner G."/>
        </authorList>
    </citation>
    <scope>NUCLEOTIDE SEQUENCE [LARGE SCALE GENOMIC DNA]</scope>
    <source>
        <strain evidence="8">SH3</strain>
    </source>
</reference>
<feature type="region of interest" description="Disordered" evidence="5">
    <location>
        <begin position="87"/>
        <end position="130"/>
    </location>
</feature>
<feature type="transmembrane region" description="Helical" evidence="6">
    <location>
        <begin position="293"/>
        <end position="311"/>
    </location>
</feature>
<dbReference type="Pfam" id="PF10332">
    <property type="entry name" value="DUF2418"/>
    <property type="match status" value="1"/>
</dbReference>
<dbReference type="AlphaFoldDB" id="F4Q4Z5"/>
<evidence type="ECO:0000256" key="3">
    <source>
        <dbReference type="ARBA" id="ARBA00022989"/>
    </source>
</evidence>
<feature type="compositionally biased region" description="Low complexity" evidence="5">
    <location>
        <begin position="12"/>
        <end position="23"/>
    </location>
</feature>
<feature type="region of interest" description="Disordered" evidence="5">
    <location>
        <begin position="1"/>
        <end position="70"/>
    </location>
</feature>
<dbReference type="PANTHER" id="PTHR28293:SF1">
    <property type="entry name" value="NUCLEAR RIM PROTEIN 1"/>
    <property type="match status" value="1"/>
</dbReference>
<proteinExistence type="predicted"/>
<evidence type="ECO:0000256" key="2">
    <source>
        <dbReference type="ARBA" id="ARBA00022692"/>
    </source>
</evidence>
<feature type="transmembrane region" description="Helical" evidence="6">
    <location>
        <begin position="265"/>
        <end position="286"/>
    </location>
</feature>